<feature type="compositionally biased region" description="Polar residues" evidence="2">
    <location>
        <begin position="1"/>
        <end position="10"/>
    </location>
</feature>
<dbReference type="Proteomes" id="UP000093695">
    <property type="component" value="Chromosome"/>
</dbReference>
<keyword evidence="4" id="KW-1185">Reference proteome</keyword>
<organism evidence="3 4">
    <name type="scientific">Amycolatopsis orientalis</name>
    <name type="common">Nocardia orientalis</name>
    <dbReference type="NCBI Taxonomy" id="31958"/>
    <lineage>
        <taxon>Bacteria</taxon>
        <taxon>Bacillati</taxon>
        <taxon>Actinomycetota</taxon>
        <taxon>Actinomycetes</taxon>
        <taxon>Pseudonocardiales</taxon>
        <taxon>Pseudonocardiaceae</taxon>
        <taxon>Amycolatopsis</taxon>
    </lineage>
</organism>
<reference evidence="3 4" key="1">
    <citation type="journal article" date="2015" name="Genome Announc.">
        <title>Draft Genome Sequence of Norvancomycin-Producing Strain Amycolatopsis orientalis CPCC200066.</title>
        <authorList>
            <person name="Lei X."/>
            <person name="Yuan F."/>
            <person name="Shi Y."/>
            <person name="Li X."/>
            <person name="Wang L."/>
            <person name="Hong B."/>
        </authorList>
    </citation>
    <scope>NUCLEOTIDE SEQUENCE [LARGE SCALE GENOMIC DNA]</scope>
    <source>
        <strain evidence="3 4">B-37</strain>
    </source>
</reference>
<evidence type="ECO:0008006" key="5">
    <source>
        <dbReference type="Google" id="ProtNLM"/>
    </source>
</evidence>
<dbReference type="PANTHER" id="PTHR34297">
    <property type="entry name" value="HYPOTHETICAL CYTOSOLIC PROTEIN-RELATED"/>
    <property type="match status" value="1"/>
</dbReference>
<dbReference type="STRING" id="31958.SD37_17170"/>
<accession>A0A193BYF7</accession>
<dbReference type="Pfam" id="PF03780">
    <property type="entry name" value="Asp23"/>
    <property type="match status" value="1"/>
</dbReference>
<comment type="similarity">
    <text evidence="1">Belongs to the asp23 family.</text>
</comment>
<evidence type="ECO:0000256" key="1">
    <source>
        <dbReference type="ARBA" id="ARBA00005721"/>
    </source>
</evidence>
<evidence type="ECO:0000313" key="4">
    <source>
        <dbReference type="Proteomes" id="UP000093695"/>
    </source>
</evidence>
<evidence type="ECO:0000256" key="2">
    <source>
        <dbReference type="SAM" id="MobiDB-lite"/>
    </source>
</evidence>
<evidence type="ECO:0000313" key="3">
    <source>
        <dbReference type="EMBL" id="ANN17203.1"/>
    </source>
</evidence>
<dbReference type="InterPro" id="IPR005531">
    <property type="entry name" value="Asp23"/>
</dbReference>
<feature type="region of interest" description="Disordered" evidence="2">
    <location>
        <begin position="1"/>
        <end position="20"/>
    </location>
</feature>
<sequence>MTATLSSATPETAPADAGDRGILTISDSTVQRIAAHAVTEVDGVGGAASRVLGVAVGGEDIDNSAKVTAKVSGGTASLDVRISISYPMSVSRTTENARRHLMRRVEEFTGLTVSRVDITVTALHTATAETRRVQ</sequence>
<name>A0A193BYF7_AMYOR</name>
<dbReference type="eggNOG" id="COG1302">
    <property type="taxonomic scope" value="Bacteria"/>
</dbReference>
<dbReference type="EMBL" id="CP016174">
    <property type="protein sequence ID" value="ANN17203.1"/>
    <property type="molecule type" value="Genomic_DNA"/>
</dbReference>
<dbReference type="RefSeq" id="WP_044850561.1">
    <property type="nucleotide sequence ID" value="NZ_CP016174.1"/>
</dbReference>
<dbReference type="AlphaFoldDB" id="A0A193BYF7"/>
<protein>
    <recommendedName>
        <fullName evidence="5">Asp23/Gls24 family envelope stress response protein</fullName>
    </recommendedName>
</protein>
<gene>
    <name evidence="3" type="ORF">SD37_17170</name>
</gene>
<dbReference type="KEGG" id="aori:SD37_17170"/>
<proteinExistence type="inferred from homology"/>